<proteinExistence type="predicted"/>
<feature type="compositionally biased region" description="Basic and acidic residues" evidence="1">
    <location>
        <begin position="118"/>
        <end position="143"/>
    </location>
</feature>
<keyword evidence="3" id="KW-1185">Reference proteome</keyword>
<sequence>MTASERETRPGGQNTIGFPPAPPRGKRQEEGTPQGDGGSEAPKAIDWSRAATRQRPTSLTSGRPPPRKSAPKARRDLQRSGVLRGVEGCAAPAAGAASSTKKKNYCGECEFACSPGPDSDRGGGERGREEGGDTPQRKKEGAH</sequence>
<gene>
    <name evidence="2" type="ORF">PCOR1329_LOCUS70816</name>
</gene>
<name>A0ABN9WV32_9DINO</name>
<protein>
    <submittedName>
        <fullName evidence="2">Uncharacterized protein</fullName>
    </submittedName>
</protein>
<evidence type="ECO:0000313" key="3">
    <source>
        <dbReference type="Proteomes" id="UP001189429"/>
    </source>
</evidence>
<organism evidence="2 3">
    <name type="scientific">Prorocentrum cordatum</name>
    <dbReference type="NCBI Taxonomy" id="2364126"/>
    <lineage>
        <taxon>Eukaryota</taxon>
        <taxon>Sar</taxon>
        <taxon>Alveolata</taxon>
        <taxon>Dinophyceae</taxon>
        <taxon>Prorocentrales</taxon>
        <taxon>Prorocentraceae</taxon>
        <taxon>Prorocentrum</taxon>
    </lineage>
</organism>
<reference evidence="2" key="1">
    <citation type="submission" date="2023-10" db="EMBL/GenBank/DDBJ databases">
        <authorList>
            <person name="Chen Y."/>
            <person name="Shah S."/>
            <person name="Dougan E. K."/>
            <person name="Thang M."/>
            <person name="Chan C."/>
        </authorList>
    </citation>
    <scope>NUCLEOTIDE SEQUENCE [LARGE SCALE GENOMIC DNA]</scope>
</reference>
<comment type="caution">
    <text evidence="2">The sequence shown here is derived from an EMBL/GenBank/DDBJ whole genome shotgun (WGS) entry which is preliminary data.</text>
</comment>
<evidence type="ECO:0000313" key="2">
    <source>
        <dbReference type="EMBL" id="CAK0890694.1"/>
    </source>
</evidence>
<feature type="region of interest" description="Disordered" evidence="1">
    <location>
        <begin position="111"/>
        <end position="143"/>
    </location>
</feature>
<feature type="region of interest" description="Disordered" evidence="1">
    <location>
        <begin position="1"/>
        <end position="85"/>
    </location>
</feature>
<accession>A0ABN9WV32</accession>
<dbReference type="EMBL" id="CAUYUJ010019379">
    <property type="protein sequence ID" value="CAK0890694.1"/>
    <property type="molecule type" value="Genomic_DNA"/>
</dbReference>
<evidence type="ECO:0000256" key="1">
    <source>
        <dbReference type="SAM" id="MobiDB-lite"/>
    </source>
</evidence>
<feature type="non-terminal residue" evidence="2">
    <location>
        <position position="143"/>
    </location>
</feature>
<dbReference type="Proteomes" id="UP001189429">
    <property type="component" value="Unassembled WGS sequence"/>
</dbReference>